<dbReference type="GO" id="GO:0019878">
    <property type="term" value="P:lysine biosynthetic process via aminoadipic acid"/>
    <property type="evidence" value="ECO:0007669"/>
    <property type="project" value="TreeGrafter"/>
</dbReference>
<dbReference type="Gene3D" id="3.40.640.10">
    <property type="entry name" value="Type I PLP-dependent aspartate aminotransferase-like (Major domain)"/>
    <property type="match status" value="1"/>
</dbReference>
<reference evidence="7 8" key="1">
    <citation type="submission" date="2016-03" db="EMBL/GenBank/DDBJ databases">
        <authorList>
            <person name="Devillers H."/>
        </authorList>
    </citation>
    <scope>NUCLEOTIDE SEQUENCE [LARGE SCALE GENOMIC DNA]</scope>
    <source>
        <strain evidence="7">CBS 11717</strain>
    </source>
</reference>
<dbReference type="InterPro" id="IPR004839">
    <property type="entry name" value="Aminotransferase_I/II_large"/>
</dbReference>
<evidence type="ECO:0000259" key="6">
    <source>
        <dbReference type="Pfam" id="PF00155"/>
    </source>
</evidence>
<evidence type="ECO:0000256" key="4">
    <source>
        <dbReference type="ARBA" id="ARBA00022679"/>
    </source>
</evidence>
<dbReference type="InterPro" id="IPR015421">
    <property type="entry name" value="PyrdxlP-dep_Trfase_major"/>
</dbReference>
<keyword evidence="5" id="KW-0663">Pyridoxal phosphate</keyword>
<evidence type="ECO:0000313" key="8">
    <source>
        <dbReference type="Proteomes" id="UP000191024"/>
    </source>
</evidence>
<dbReference type="InterPro" id="IPR015424">
    <property type="entry name" value="PyrdxlP-dep_Trfase"/>
</dbReference>
<comment type="similarity">
    <text evidence="2">Belongs to the class-I pyridoxal-phosphate-dependent aminotransferase family.</text>
</comment>
<accession>A0A1G4ITA7</accession>
<dbReference type="SUPFAM" id="SSF53383">
    <property type="entry name" value="PLP-dependent transferases"/>
    <property type="match status" value="1"/>
</dbReference>
<dbReference type="AlphaFoldDB" id="A0A1G4ITA7"/>
<dbReference type="GO" id="GO:0047536">
    <property type="term" value="F:2-aminoadipate transaminase activity"/>
    <property type="evidence" value="ECO:0007669"/>
    <property type="project" value="TreeGrafter"/>
</dbReference>
<dbReference type="STRING" id="1230905.A0A1G4ITA7"/>
<sequence>MDYKSLETHFAPFLSHRMARRKLRSFWAGSLPEHVKPHPDPIELAPGMPNEGLFPLESMHLNVVRDPFQHLGYTKKSKKLHAGVPETDPDFCEREFVKDKVDSGSVVDVWRYEPDCQSALPLAAALQYTSTEGHPQLLGFCRDLVARLNPPAYDEWGVIMNNGSGDGLFKVFETLCDENTTALFEEFTFTPTISNAEATGASVVPIKVNLTNDPETQGIDVEYLRNLLENWQSGPYAHLNKPKLLYTIATGQNPTGRTLSQNKRREIYALAERHDLLIIEDDPYGYLKLAPYRSEDPLYNAYKQGEYSAQDYCDKVLAKSFVTIDHSGRVVRLETFSKMFAPGLRLGFIVANKFLLRNFLELSEVTTRAPSGVSQAVVANVINAWAKNYATPQDAWINWLMKVAGEYTHRRNVLFQALYDTDAYRKGLFTVLGPSAGMFACVVINFEKFDKVTTETRTKASTELNYKLREEGVRVVLGSDMAVNPELSFERSSFLRITFAHAKDDEELIEAAKRLGKGIERLYDEF</sequence>
<name>A0A1G4ITA7_9SACH</name>
<proteinExistence type="inferred from homology"/>
<dbReference type="GO" id="GO:0009074">
    <property type="term" value="P:aromatic amino acid family catabolic process"/>
    <property type="evidence" value="ECO:0007669"/>
    <property type="project" value="TreeGrafter"/>
</dbReference>
<dbReference type="CDD" id="cd00609">
    <property type="entry name" value="AAT_like"/>
    <property type="match status" value="1"/>
</dbReference>
<evidence type="ECO:0000256" key="1">
    <source>
        <dbReference type="ARBA" id="ARBA00001933"/>
    </source>
</evidence>
<dbReference type="EMBL" id="LT598464">
    <property type="protein sequence ID" value="SCU80098.1"/>
    <property type="molecule type" value="Genomic_DNA"/>
</dbReference>
<dbReference type="PANTHER" id="PTHR42790">
    <property type="entry name" value="AMINOTRANSFERASE"/>
    <property type="match status" value="1"/>
</dbReference>
<keyword evidence="3" id="KW-0032">Aminotransferase</keyword>
<dbReference type="OrthoDB" id="691673at2759"/>
<protein>
    <submittedName>
        <fullName evidence="7">LAMI_0B00804g1_1</fullName>
    </submittedName>
</protein>
<keyword evidence="4" id="KW-0808">Transferase</keyword>
<dbReference type="Pfam" id="PF00155">
    <property type="entry name" value="Aminotran_1_2"/>
    <property type="match status" value="1"/>
</dbReference>
<dbReference type="PANTHER" id="PTHR42790:SF2">
    <property type="entry name" value="AROMATIC AMINO ACID AMINOTRANSFERASE 2"/>
    <property type="match status" value="1"/>
</dbReference>
<evidence type="ECO:0000313" key="7">
    <source>
        <dbReference type="EMBL" id="SCU80098.1"/>
    </source>
</evidence>
<evidence type="ECO:0000256" key="5">
    <source>
        <dbReference type="ARBA" id="ARBA00022898"/>
    </source>
</evidence>
<comment type="cofactor">
    <cofactor evidence="1">
        <name>pyridoxal 5'-phosphate</name>
        <dbReference type="ChEBI" id="CHEBI:597326"/>
    </cofactor>
</comment>
<keyword evidence="8" id="KW-1185">Reference proteome</keyword>
<dbReference type="GO" id="GO:0006571">
    <property type="term" value="P:tyrosine biosynthetic process"/>
    <property type="evidence" value="ECO:0007669"/>
    <property type="project" value="TreeGrafter"/>
</dbReference>
<dbReference type="Proteomes" id="UP000191024">
    <property type="component" value="Chromosome B"/>
</dbReference>
<organism evidence="7 8">
    <name type="scientific">Lachancea mirantina</name>
    <dbReference type="NCBI Taxonomy" id="1230905"/>
    <lineage>
        <taxon>Eukaryota</taxon>
        <taxon>Fungi</taxon>
        <taxon>Dikarya</taxon>
        <taxon>Ascomycota</taxon>
        <taxon>Saccharomycotina</taxon>
        <taxon>Saccharomycetes</taxon>
        <taxon>Saccharomycetales</taxon>
        <taxon>Saccharomycetaceae</taxon>
        <taxon>Lachancea</taxon>
    </lineage>
</organism>
<dbReference type="InterPro" id="IPR050859">
    <property type="entry name" value="Class-I_PLP-dep_aminotransf"/>
</dbReference>
<feature type="domain" description="Aminotransferase class I/classII large" evidence="6">
    <location>
        <begin position="125"/>
        <end position="515"/>
    </location>
</feature>
<evidence type="ECO:0000256" key="3">
    <source>
        <dbReference type="ARBA" id="ARBA00022576"/>
    </source>
</evidence>
<gene>
    <name evidence="7" type="ORF">LAMI_0B00804G</name>
</gene>
<dbReference type="GO" id="GO:0008793">
    <property type="term" value="F:aromatic-amino-acid transaminase activity"/>
    <property type="evidence" value="ECO:0007669"/>
    <property type="project" value="TreeGrafter"/>
</dbReference>
<evidence type="ECO:0000256" key="2">
    <source>
        <dbReference type="ARBA" id="ARBA00007441"/>
    </source>
</evidence>
<dbReference type="GO" id="GO:0030170">
    <property type="term" value="F:pyridoxal phosphate binding"/>
    <property type="evidence" value="ECO:0007669"/>
    <property type="project" value="InterPro"/>
</dbReference>